<name>A0A194PW61_PAPXU</name>
<dbReference type="Pfam" id="PF01425">
    <property type="entry name" value="Amidase"/>
    <property type="match status" value="1"/>
</dbReference>
<dbReference type="SUPFAM" id="SSF75304">
    <property type="entry name" value="Amidase signature (AS) enzymes"/>
    <property type="match status" value="1"/>
</dbReference>
<dbReference type="InterPro" id="IPR052739">
    <property type="entry name" value="FAAH2"/>
</dbReference>
<feature type="active site" description="Charge relay system" evidence="1">
    <location>
        <position position="208"/>
    </location>
</feature>
<dbReference type="GO" id="GO:0016787">
    <property type="term" value="F:hydrolase activity"/>
    <property type="evidence" value="ECO:0007669"/>
    <property type="project" value="UniProtKB-KW"/>
</dbReference>
<evidence type="ECO:0000259" key="2">
    <source>
        <dbReference type="Pfam" id="PF01425"/>
    </source>
</evidence>
<feature type="active site" description="Charge relay system" evidence="1">
    <location>
        <position position="133"/>
    </location>
</feature>
<dbReference type="PIRSF" id="PIRSF001221">
    <property type="entry name" value="Amidase_fungi"/>
    <property type="match status" value="1"/>
</dbReference>
<feature type="domain" description="Amidase" evidence="2">
    <location>
        <begin position="71"/>
        <end position="509"/>
    </location>
</feature>
<dbReference type="Gene3D" id="3.90.1300.10">
    <property type="entry name" value="Amidase signature (AS) domain"/>
    <property type="match status" value="1"/>
</dbReference>
<gene>
    <name evidence="3" type="ORF">RR46_05616</name>
</gene>
<accession>A0A194PW61</accession>
<organism evidence="3 4">
    <name type="scientific">Papilio xuthus</name>
    <name type="common">Asian swallowtail butterfly</name>
    <dbReference type="NCBI Taxonomy" id="66420"/>
    <lineage>
        <taxon>Eukaryota</taxon>
        <taxon>Metazoa</taxon>
        <taxon>Ecdysozoa</taxon>
        <taxon>Arthropoda</taxon>
        <taxon>Hexapoda</taxon>
        <taxon>Insecta</taxon>
        <taxon>Pterygota</taxon>
        <taxon>Neoptera</taxon>
        <taxon>Endopterygota</taxon>
        <taxon>Lepidoptera</taxon>
        <taxon>Glossata</taxon>
        <taxon>Ditrysia</taxon>
        <taxon>Papilionoidea</taxon>
        <taxon>Papilionidae</taxon>
        <taxon>Papilioninae</taxon>
        <taxon>Papilio</taxon>
    </lineage>
</organism>
<dbReference type="Proteomes" id="UP000053268">
    <property type="component" value="Unassembled WGS sequence"/>
</dbReference>
<dbReference type="EMBL" id="KQ459591">
    <property type="protein sequence ID" value="KPI96999.1"/>
    <property type="molecule type" value="Genomic_DNA"/>
</dbReference>
<dbReference type="InterPro" id="IPR023631">
    <property type="entry name" value="Amidase_dom"/>
</dbReference>
<dbReference type="InterPro" id="IPR036928">
    <property type="entry name" value="AS_sf"/>
</dbReference>
<protein>
    <submittedName>
        <fullName evidence="3">Fatty-acid amide hydrolase 2-A</fullName>
    </submittedName>
</protein>
<proteinExistence type="predicted"/>
<keyword evidence="3" id="KW-0378">Hydrolase</keyword>
<feature type="active site" description="Acyl-ester intermediate" evidence="1">
    <location>
        <position position="232"/>
    </location>
</feature>
<evidence type="ECO:0000313" key="4">
    <source>
        <dbReference type="Proteomes" id="UP000053268"/>
    </source>
</evidence>
<sequence length="528" mass="58686">MNSEITNKPIGLKLRVLHFVRLMIAAVARFFFTLYYGAEGEKLPPITDDILKLPAVEVAKKIRRKEISSVEVVETCIRRIRDINSALNCFVEDRFNLALKEAKEADDLVSSGTKTEQQLAQDVPFLGVPFTTKDCIGVKGLHLTAGVVLRKDVIAEEDADVIKLLRHKGAIIIGLTNVPELCMWWETHNHIHGRTNNPYNTTRIVGGSSGGEGCIQAAAGSIFGIGSDIGGSIRMPAYFNGIFGHKPSRNIVSNSGQYPIPQTELLDSFLGIGPMTRHAVDLKPLLNIIAGDNSKKLNLNDKVDVGKLKVYYQFSNDAPLTDPVDPEIIAAMKKVVEFLNVQHQMEPKEIKIQQLRKSIAIWLANMKNEKKFGYFIMKNDSVFSICKEIFKNIIGCSGNTFIALVTSLFDYNGPKIGDDKYKHFLKERDELEKVFKETLGDDGVLLYPTHPTTAPYHNEPLFRPMNFSYTAIINCLGFPSTTVPLGLSREGLPIGIQVIANHNNDRLCLAMAEELDAAFGGWREPQKA</sequence>
<evidence type="ECO:0000313" key="3">
    <source>
        <dbReference type="EMBL" id="KPI96999.1"/>
    </source>
</evidence>
<dbReference type="STRING" id="66420.A0A194PW61"/>
<dbReference type="PANTHER" id="PTHR43372">
    <property type="entry name" value="FATTY-ACID AMIDE HYDROLASE"/>
    <property type="match status" value="1"/>
</dbReference>
<keyword evidence="4" id="KW-1185">Reference proteome</keyword>
<dbReference type="GO" id="GO:0012505">
    <property type="term" value="C:endomembrane system"/>
    <property type="evidence" value="ECO:0007669"/>
    <property type="project" value="TreeGrafter"/>
</dbReference>
<dbReference type="PANTHER" id="PTHR43372:SF4">
    <property type="entry name" value="FATTY-ACID AMIDE HYDROLASE 2"/>
    <property type="match status" value="1"/>
</dbReference>
<reference evidence="3 4" key="1">
    <citation type="journal article" date="2015" name="Nat. Commun.">
        <title>Outbred genome sequencing and CRISPR/Cas9 gene editing in butterflies.</title>
        <authorList>
            <person name="Li X."/>
            <person name="Fan D."/>
            <person name="Zhang W."/>
            <person name="Liu G."/>
            <person name="Zhang L."/>
            <person name="Zhao L."/>
            <person name="Fang X."/>
            <person name="Chen L."/>
            <person name="Dong Y."/>
            <person name="Chen Y."/>
            <person name="Ding Y."/>
            <person name="Zhao R."/>
            <person name="Feng M."/>
            <person name="Zhu Y."/>
            <person name="Feng Y."/>
            <person name="Jiang X."/>
            <person name="Zhu D."/>
            <person name="Xiang H."/>
            <person name="Feng X."/>
            <person name="Li S."/>
            <person name="Wang J."/>
            <person name="Zhang G."/>
            <person name="Kronforst M.R."/>
            <person name="Wang W."/>
        </authorList>
    </citation>
    <scope>NUCLEOTIDE SEQUENCE [LARGE SCALE GENOMIC DNA]</scope>
    <source>
        <strain evidence="3">Ya'a_city_454_Px</strain>
        <tissue evidence="3">Whole body</tissue>
    </source>
</reference>
<evidence type="ECO:0000256" key="1">
    <source>
        <dbReference type="PIRSR" id="PIRSR001221-1"/>
    </source>
</evidence>
<dbReference type="AlphaFoldDB" id="A0A194PW61"/>